<feature type="transmembrane region" description="Helical" evidence="2">
    <location>
        <begin position="378"/>
        <end position="401"/>
    </location>
</feature>
<keyword evidence="1" id="KW-0175">Coiled coil</keyword>
<reference evidence="3 4" key="2">
    <citation type="submission" date="2024-10" db="EMBL/GenBank/DDBJ databases">
        <authorList>
            <person name="Ryan C."/>
        </authorList>
    </citation>
    <scope>NUCLEOTIDE SEQUENCE [LARGE SCALE GENOMIC DNA]</scope>
</reference>
<feature type="coiled-coil region" evidence="1">
    <location>
        <begin position="176"/>
        <end position="248"/>
    </location>
</feature>
<evidence type="ECO:0000313" key="3">
    <source>
        <dbReference type="EMBL" id="CAL5078460.1"/>
    </source>
</evidence>
<gene>
    <name evidence="3" type="ORF">URODEC1_LOCUS107142</name>
</gene>
<evidence type="ECO:0000313" key="4">
    <source>
        <dbReference type="Proteomes" id="UP001497457"/>
    </source>
</evidence>
<keyword evidence="2" id="KW-0812">Transmembrane</keyword>
<feature type="transmembrane region" description="Helical" evidence="2">
    <location>
        <begin position="346"/>
        <end position="366"/>
    </location>
</feature>
<dbReference type="EMBL" id="OZ075117">
    <property type="protein sequence ID" value="CAL5078460.1"/>
    <property type="molecule type" value="Genomic_DNA"/>
</dbReference>
<reference evidence="4" key="1">
    <citation type="submission" date="2024-06" db="EMBL/GenBank/DDBJ databases">
        <authorList>
            <person name="Ryan C."/>
        </authorList>
    </citation>
    <scope>NUCLEOTIDE SEQUENCE [LARGE SCALE GENOMIC DNA]</scope>
</reference>
<evidence type="ECO:0000256" key="1">
    <source>
        <dbReference type="SAM" id="Coils"/>
    </source>
</evidence>
<protein>
    <submittedName>
        <fullName evidence="3">Uncharacterized protein</fullName>
    </submittedName>
</protein>
<proteinExistence type="predicted"/>
<evidence type="ECO:0000256" key="2">
    <source>
        <dbReference type="SAM" id="Phobius"/>
    </source>
</evidence>
<keyword evidence="4" id="KW-1185">Reference proteome</keyword>
<dbReference type="AlphaFoldDB" id="A0ABC9FMD6"/>
<dbReference type="Proteomes" id="UP001497457">
    <property type="component" value="Chromosome 7b"/>
</dbReference>
<feature type="transmembrane region" description="Helical" evidence="2">
    <location>
        <begin position="316"/>
        <end position="334"/>
    </location>
</feature>
<keyword evidence="2" id="KW-1133">Transmembrane helix</keyword>
<accession>A0ABC9FMD6</accession>
<keyword evidence="2" id="KW-0472">Membrane</keyword>
<organism evidence="3 4">
    <name type="scientific">Urochloa decumbens</name>
    <dbReference type="NCBI Taxonomy" id="240449"/>
    <lineage>
        <taxon>Eukaryota</taxon>
        <taxon>Viridiplantae</taxon>
        <taxon>Streptophyta</taxon>
        <taxon>Embryophyta</taxon>
        <taxon>Tracheophyta</taxon>
        <taxon>Spermatophyta</taxon>
        <taxon>Magnoliopsida</taxon>
        <taxon>Liliopsida</taxon>
        <taxon>Poales</taxon>
        <taxon>Poaceae</taxon>
        <taxon>PACMAD clade</taxon>
        <taxon>Panicoideae</taxon>
        <taxon>Panicodae</taxon>
        <taxon>Paniceae</taxon>
        <taxon>Melinidinae</taxon>
        <taxon>Urochloa</taxon>
    </lineage>
</organism>
<name>A0ABC9FMD6_9POAL</name>
<sequence>MGQSCSGPTRVHGWLVASWATHTKRYATTQLGLHQIASAPSSLVLSPALRPLYSALPKLPPPSSLSGVRGTPALMEEQSLAAARGVGEGRRVSGGFGGGVYEEEMYERSADLAAARGGSSSSAAPAPSPATIAALFYPSPPPPQLVAGDSVVIGRNTAGYAAGHWNYNVSGEVAHLKRFELHLEKWEQDLKDREDALDRRVREVEDAERFELHLKKWEQGLKDREDELDRLVREAEDAAEREAAYLKRSQLLLQKREQILDHVEEALSRRERRVGEAQLRLEQQLQAQKVQKNTLGTEDPLLQQLEGAKNYDTCDWVMVGAMTVALLIFVLADLRRSGVLLSHGQITGVVLAVAAIWVPSIILLSNKLSGRYRSRRKFIYHVLVLICLCFSLANGMLYVLYPVSAY</sequence>